<keyword evidence="11" id="KW-0443">Lipid metabolism</keyword>
<keyword evidence="15" id="KW-0540">Nuclease</keyword>
<keyword evidence="6" id="KW-0479">Metal-binding</keyword>
<reference evidence="15" key="1">
    <citation type="journal article" date="2020" name="New Phytol.">
        <title>Comparative genomics reveals dynamic genome evolution in host specialist ectomycorrhizal fungi.</title>
        <authorList>
            <person name="Lofgren L.A."/>
            <person name="Nguyen N.H."/>
            <person name="Vilgalys R."/>
            <person name="Ruytinx J."/>
            <person name="Liao H.L."/>
            <person name="Branco S."/>
            <person name="Kuo A."/>
            <person name="LaButti K."/>
            <person name="Lipzen A."/>
            <person name="Andreopoulos W."/>
            <person name="Pangilinan J."/>
            <person name="Riley R."/>
            <person name="Hundley H."/>
            <person name="Na H."/>
            <person name="Barry K."/>
            <person name="Grigoriev I.V."/>
            <person name="Stajich J.E."/>
            <person name="Kennedy P.G."/>
        </authorList>
    </citation>
    <scope>NUCLEOTIDE SEQUENCE</scope>
    <source>
        <strain evidence="15">FC423</strain>
    </source>
</reference>
<evidence type="ECO:0000256" key="7">
    <source>
        <dbReference type="ARBA" id="ARBA00022801"/>
    </source>
</evidence>
<dbReference type="InterPro" id="IPR038772">
    <property type="entry name" value="Sph/SMPD2-like"/>
</dbReference>
<proteinExistence type="inferred from homology"/>
<evidence type="ECO:0000256" key="1">
    <source>
        <dbReference type="ARBA" id="ARBA00004141"/>
    </source>
</evidence>
<dbReference type="PANTHER" id="PTHR16320:SF24">
    <property type="entry name" value="PHOSPHODIESTERASE, PUTATIVE-RELATED"/>
    <property type="match status" value="1"/>
</dbReference>
<dbReference type="GO" id="GO:0004767">
    <property type="term" value="F:sphingomyelin phosphodiesterase activity"/>
    <property type="evidence" value="ECO:0007669"/>
    <property type="project" value="InterPro"/>
</dbReference>
<sequence length="466" mass="51638">MSSNSHSINLHQSEIPTHSLQLPSTTTMAEQIRVVTLNCWGLKYISKDRHERVTAIASALARSDYDIIALQEIWVEADYNEIRQSVVSRLPYTKLFHSGALGAGLAILTKWPIIATSMTPYSLVGEPTDAFGGDWFVGKGVGSVTIMHPVLGQVQLLVTHFCAKGGESGPEYNRTYRLVNAWEFAKVTRQAAELGRYVIAMGDFNSIPTSLPVNIILNYAGLVDSWATSHAHIPPPSGMLSPIEGVVNYGVTADSPLNSYRDSEPSGDPIVRKYQGKRLDYILFRHPSPNGSNDHLPRLTCRDSQVVFTDSILGNSCSYSDHFGVEATLAIDMQAEGKQDDMASLKDTSAVWFNSPSELSSNVVTEVMSTFNTSYRMSQDRSRKELTIFATSILALIGLIIGSAWVVVPWLNPVFVLLVIYLSWVATTNLYEGFIFGNWERKALQNVIEELELYKQILVSQAPHDW</sequence>
<evidence type="ECO:0000256" key="3">
    <source>
        <dbReference type="ARBA" id="ARBA00004991"/>
    </source>
</evidence>
<name>A0A9P7K0V9_9AGAM</name>
<evidence type="ECO:0000313" key="16">
    <source>
        <dbReference type="Proteomes" id="UP000823399"/>
    </source>
</evidence>
<evidence type="ECO:0000256" key="5">
    <source>
        <dbReference type="ARBA" id="ARBA00022692"/>
    </source>
</evidence>
<keyword evidence="10 13" id="KW-1133">Transmembrane helix</keyword>
<keyword evidence="8" id="KW-0460">Magnesium</keyword>
<comment type="caution">
    <text evidence="15">The sequence shown here is derived from an EMBL/GenBank/DDBJ whole genome shotgun (WGS) entry which is preliminary data.</text>
</comment>
<dbReference type="InterPro" id="IPR036691">
    <property type="entry name" value="Endo/exonu/phosph_ase_sf"/>
</dbReference>
<dbReference type="GeneID" id="64697052"/>
<dbReference type="SUPFAM" id="SSF56219">
    <property type="entry name" value="DNase I-like"/>
    <property type="match status" value="1"/>
</dbReference>
<dbReference type="Gene3D" id="3.60.10.10">
    <property type="entry name" value="Endonuclease/exonuclease/phosphatase"/>
    <property type="match status" value="1"/>
</dbReference>
<comment type="pathway">
    <text evidence="2">Lipid metabolism; sphingolipid metabolism.</text>
</comment>
<dbReference type="GO" id="GO:0004519">
    <property type="term" value="F:endonuclease activity"/>
    <property type="evidence" value="ECO:0007669"/>
    <property type="project" value="UniProtKB-KW"/>
</dbReference>
<dbReference type="PANTHER" id="PTHR16320">
    <property type="entry name" value="SPHINGOMYELINASE FAMILY MEMBER"/>
    <property type="match status" value="1"/>
</dbReference>
<keyword evidence="9" id="KW-0746">Sphingolipid metabolism</keyword>
<dbReference type="Pfam" id="PF03372">
    <property type="entry name" value="Exo_endo_phos"/>
    <property type="match status" value="1"/>
</dbReference>
<evidence type="ECO:0000256" key="10">
    <source>
        <dbReference type="ARBA" id="ARBA00022989"/>
    </source>
</evidence>
<dbReference type="GO" id="GO:0046872">
    <property type="term" value="F:metal ion binding"/>
    <property type="evidence" value="ECO:0007669"/>
    <property type="project" value="UniProtKB-KW"/>
</dbReference>
<protein>
    <submittedName>
        <fullName evidence="15">Endonuclease/exonuclease/phosphatase</fullName>
    </submittedName>
</protein>
<organism evidence="15 16">
    <name type="scientific">Suillus discolor</name>
    <dbReference type="NCBI Taxonomy" id="1912936"/>
    <lineage>
        <taxon>Eukaryota</taxon>
        <taxon>Fungi</taxon>
        <taxon>Dikarya</taxon>
        <taxon>Basidiomycota</taxon>
        <taxon>Agaricomycotina</taxon>
        <taxon>Agaricomycetes</taxon>
        <taxon>Agaricomycetidae</taxon>
        <taxon>Boletales</taxon>
        <taxon>Suillineae</taxon>
        <taxon>Suillaceae</taxon>
        <taxon>Suillus</taxon>
    </lineage>
</organism>
<dbReference type="GO" id="GO:0006665">
    <property type="term" value="P:sphingolipid metabolic process"/>
    <property type="evidence" value="ECO:0007669"/>
    <property type="project" value="UniProtKB-KW"/>
</dbReference>
<dbReference type="EMBL" id="JABBWM010000001">
    <property type="protein sequence ID" value="KAG2120604.1"/>
    <property type="molecule type" value="Genomic_DNA"/>
</dbReference>
<comment type="pathway">
    <text evidence="3">Sphingolipid metabolism.</text>
</comment>
<evidence type="ECO:0000256" key="6">
    <source>
        <dbReference type="ARBA" id="ARBA00022723"/>
    </source>
</evidence>
<evidence type="ECO:0000259" key="14">
    <source>
        <dbReference type="Pfam" id="PF03372"/>
    </source>
</evidence>
<evidence type="ECO:0000313" key="15">
    <source>
        <dbReference type="EMBL" id="KAG2120604.1"/>
    </source>
</evidence>
<keyword evidence="15" id="KW-0255">Endonuclease</keyword>
<evidence type="ECO:0000256" key="11">
    <source>
        <dbReference type="ARBA" id="ARBA00023098"/>
    </source>
</evidence>
<dbReference type="Proteomes" id="UP000823399">
    <property type="component" value="Unassembled WGS sequence"/>
</dbReference>
<dbReference type="OrthoDB" id="387657at2759"/>
<accession>A0A9P7K0V9</accession>
<dbReference type="RefSeq" id="XP_041299980.1">
    <property type="nucleotide sequence ID" value="XM_041434793.1"/>
</dbReference>
<feature type="transmembrane region" description="Helical" evidence="13">
    <location>
        <begin position="414"/>
        <end position="436"/>
    </location>
</feature>
<feature type="domain" description="Endonuclease/exonuclease/phosphatase" evidence="14">
    <location>
        <begin position="35"/>
        <end position="322"/>
    </location>
</feature>
<keyword evidence="5 13" id="KW-0812">Transmembrane</keyword>
<dbReference type="InterPro" id="IPR005135">
    <property type="entry name" value="Endo/exonuclease/phosphatase"/>
</dbReference>
<evidence type="ECO:0000256" key="8">
    <source>
        <dbReference type="ARBA" id="ARBA00022842"/>
    </source>
</evidence>
<comment type="subcellular location">
    <subcellularLocation>
        <location evidence="1">Membrane</location>
        <topology evidence="1">Multi-pass membrane protein</topology>
    </subcellularLocation>
</comment>
<dbReference type="GO" id="GO:0016020">
    <property type="term" value="C:membrane"/>
    <property type="evidence" value="ECO:0007669"/>
    <property type="project" value="UniProtKB-SubCell"/>
</dbReference>
<gene>
    <name evidence="15" type="ORF">F5147DRAFT_662611</name>
</gene>
<evidence type="ECO:0000256" key="12">
    <source>
        <dbReference type="ARBA" id="ARBA00023136"/>
    </source>
</evidence>
<evidence type="ECO:0000256" key="4">
    <source>
        <dbReference type="ARBA" id="ARBA00006335"/>
    </source>
</evidence>
<keyword evidence="12 13" id="KW-0472">Membrane</keyword>
<keyword evidence="7" id="KW-0378">Hydrolase</keyword>
<comment type="similarity">
    <text evidence="4">Belongs to the neutral sphingomyelinase family.</text>
</comment>
<evidence type="ECO:0000256" key="2">
    <source>
        <dbReference type="ARBA" id="ARBA00004760"/>
    </source>
</evidence>
<evidence type="ECO:0000256" key="13">
    <source>
        <dbReference type="SAM" id="Phobius"/>
    </source>
</evidence>
<evidence type="ECO:0000256" key="9">
    <source>
        <dbReference type="ARBA" id="ARBA00022919"/>
    </source>
</evidence>
<feature type="transmembrane region" description="Helical" evidence="13">
    <location>
        <begin position="386"/>
        <end position="408"/>
    </location>
</feature>
<keyword evidence="16" id="KW-1185">Reference proteome</keyword>
<dbReference type="AlphaFoldDB" id="A0A9P7K0V9"/>